<comment type="caution">
    <text evidence="2">The sequence shown here is derived from an EMBL/GenBank/DDBJ whole genome shotgun (WGS) entry which is preliminary data.</text>
</comment>
<accession>A0A9X3CRH5</accession>
<dbReference type="Pfam" id="PF05016">
    <property type="entry name" value="ParE_toxin"/>
    <property type="match status" value="1"/>
</dbReference>
<protein>
    <submittedName>
        <fullName evidence="2">Type II toxin-antitoxin system RelE/ParE family toxin</fullName>
    </submittedName>
</protein>
<dbReference type="EMBL" id="JAKRRY010000033">
    <property type="protein sequence ID" value="MCW8348194.1"/>
    <property type="molecule type" value="Genomic_DNA"/>
</dbReference>
<evidence type="ECO:0000313" key="2">
    <source>
        <dbReference type="EMBL" id="MCW8348194.1"/>
    </source>
</evidence>
<evidence type="ECO:0000313" key="3">
    <source>
        <dbReference type="Proteomes" id="UP001155587"/>
    </source>
</evidence>
<organism evidence="2 3">
    <name type="scientific">Vibrio qingdaonensis</name>
    <dbReference type="NCBI Taxonomy" id="2829491"/>
    <lineage>
        <taxon>Bacteria</taxon>
        <taxon>Pseudomonadati</taxon>
        <taxon>Pseudomonadota</taxon>
        <taxon>Gammaproteobacteria</taxon>
        <taxon>Vibrionales</taxon>
        <taxon>Vibrionaceae</taxon>
        <taxon>Vibrio</taxon>
    </lineage>
</organism>
<gene>
    <name evidence="2" type="ORF">MD535_19580</name>
</gene>
<keyword evidence="1" id="KW-1277">Toxin-antitoxin system</keyword>
<proteinExistence type="predicted"/>
<dbReference type="AlphaFoldDB" id="A0A9X3CRH5"/>
<dbReference type="InterPro" id="IPR007712">
    <property type="entry name" value="RelE/ParE_toxin"/>
</dbReference>
<dbReference type="RefSeq" id="WP_171388187.1">
    <property type="nucleotide sequence ID" value="NZ_JAKRRY010000033.1"/>
</dbReference>
<reference evidence="2" key="1">
    <citation type="submission" date="2022-02" db="EMBL/GenBank/DDBJ databases">
        <title>Vibrio sp. nov, a new bacterium isolated from seawater.</title>
        <authorList>
            <person name="Yuan Y."/>
        </authorList>
    </citation>
    <scope>NUCLEOTIDE SEQUENCE</scope>
    <source>
        <strain evidence="2">ZSDZ65</strain>
    </source>
</reference>
<evidence type="ECO:0000256" key="1">
    <source>
        <dbReference type="ARBA" id="ARBA00022649"/>
    </source>
</evidence>
<sequence length="100" mass="11882">MMHYKLSSAAQSDLIEIRRYTLERRGQIQWTTYFSELKQSMELLANNKLLSIEVFELGQNYFRFPLKHHVIYYIQKQEHIVIAAVLSKHISPAKHFSQIS</sequence>
<keyword evidence="3" id="KW-1185">Reference proteome</keyword>
<dbReference type="Gene3D" id="3.30.2310.20">
    <property type="entry name" value="RelE-like"/>
    <property type="match status" value="1"/>
</dbReference>
<dbReference type="Proteomes" id="UP001155587">
    <property type="component" value="Unassembled WGS sequence"/>
</dbReference>
<dbReference type="InterPro" id="IPR035093">
    <property type="entry name" value="RelE/ParE_toxin_dom_sf"/>
</dbReference>
<name>A0A9X3CRH5_9VIBR</name>